<feature type="domain" description="Endonuclease GajA/Old nuclease/RecF-like AAA" evidence="2">
    <location>
        <begin position="555"/>
        <end position="662"/>
    </location>
</feature>
<dbReference type="InterPro" id="IPR051396">
    <property type="entry name" value="Bact_Antivir_Def_Nuclease"/>
</dbReference>
<keyword evidence="4" id="KW-1185">Reference proteome</keyword>
<dbReference type="Gene3D" id="3.90.1530.10">
    <property type="entry name" value="Conserved hypothetical protein from pyrococcus furiosus pfu- 392566-001, ParB domain"/>
    <property type="match status" value="1"/>
</dbReference>
<protein>
    <submittedName>
        <fullName evidence="3">AAA family ATPase</fullName>
    </submittedName>
</protein>
<dbReference type="SUPFAM" id="SSF110849">
    <property type="entry name" value="ParB/Sulfiredoxin"/>
    <property type="match status" value="1"/>
</dbReference>
<organism evidence="3 4">
    <name type="scientific">Arcicella rigui</name>
    <dbReference type="NCBI Taxonomy" id="797020"/>
    <lineage>
        <taxon>Bacteria</taxon>
        <taxon>Pseudomonadati</taxon>
        <taxon>Bacteroidota</taxon>
        <taxon>Cytophagia</taxon>
        <taxon>Cytophagales</taxon>
        <taxon>Flectobacillaceae</taxon>
        <taxon>Arcicella</taxon>
    </lineage>
</organism>
<name>A0ABU5QBJ5_9BACT</name>
<evidence type="ECO:0000259" key="2">
    <source>
        <dbReference type="Pfam" id="PF13175"/>
    </source>
</evidence>
<gene>
    <name evidence="3" type="ORF">VB248_13780</name>
</gene>
<dbReference type="PANTHER" id="PTHR43581:SF4">
    <property type="entry name" value="ATP_GTP PHOSPHATASE"/>
    <property type="match status" value="1"/>
</dbReference>
<dbReference type="Gene3D" id="3.40.50.300">
    <property type="entry name" value="P-loop containing nucleotide triphosphate hydrolases"/>
    <property type="match status" value="1"/>
</dbReference>
<dbReference type="PANTHER" id="PTHR43581">
    <property type="entry name" value="ATP/GTP PHOSPHATASE"/>
    <property type="match status" value="1"/>
</dbReference>
<dbReference type="InterPro" id="IPR003115">
    <property type="entry name" value="ParB_N"/>
</dbReference>
<dbReference type="EMBL" id="JAYFUM010000016">
    <property type="protein sequence ID" value="MEA5140215.1"/>
    <property type="molecule type" value="Genomic_DNA"/>
</dbReference>
<dbReference type="InterPro" id="IPR036086">
    <property type="entry name" value="ParB/Sulfiredoxin_sf"/>
</dbReference>
<reference evidence="3 4" key="1">
    <citation type="submission" date="2023-12" db="EMBL/GenBank/DDBJ databases">
        <title>Novel species of the genus Arcicella isolated from rivers.</title>
        <authorList>
            <person name="Lu H."/>
        </authorList>
    </citation>
    <scope>NUCLEOTIDE SEQUENCE [LARGE SCALE GENOMIC DNA]</scope>
    <source>
        <strain evidence="3 4">KCTC 23307</strain>
    </source>
</reference>
<sequence length="709" mass="82437">MDKYIQINIDELILDANNYRFIDHKDYTKVDEFQVSDKRIQERTYRLLLGKNEENITDLILSFKTNGILKLDPIQVRKISEAKYLVIEGNRRTAALKFLQEQYKKNFDIGKLKEEDFRAIEVVLISDESPVQHLITMGLHHLNGKKKWSLMNQSQLIQDLLNIHHLSEDEISNSLGFGKTIIRRSIRTFSLINLYKKSDYGDQFKSEMYPIFQEIVTNLELRAWLEWDESLMKPLAIINQERLFSWLSTIPETNEEDDEESDRKLHPIISKRDEIRSLAEFINDSEAVKAMESKRSITAGYVLSDGVGTSRFKNSLENLEKEVQSAFQFSQYMTDDDANKLNKIQDKLSRLLLLPVNKSQVNLTERRGSQYFSSIDRHFSTIKVHKYRKLVDIDINKLSKVNLFAGGNNTGKTSVLELVYLFTKLNTIQSLIELEKFRGRFYQDFSAKWFDTFFIDKIHLEGCFNRKECSLFLQKIETTENIDKSYYLDSIESEANVNGDTFTSTLHLFSNREPQLYFDKSQVLCEAAFSSPYRYNGDLLKKAHAKAIQERYFEKIVKFIQDKMDNSIEEIEMVNIDNTSRFMVTSSKLNHAIDLTKYGEGLQRVFEIALFMGYCQNGVLCIDELDSAIHKSLLVDFTGFIQELADDFNVQLFLTTHSKECIDAFVENEYPDTNLTAFALQEDDGKISCKFLEGNKLKALVESFNIDIR</sequence>
<accession>A0ABU5QBJ5</accession>
<evidence type="ECO:0000313" key="4">
    <source>
        <dbReference type="Proteomes" id="UP001302949"/>
    </source>
</evidence>
<feature type="domain" description="ParB-like N-terminal" evidence="1">
    <location>
        <begin position="40"/>
        <end position="101"/>
    </location>
</feature>
<dbReference type="Proteomes" id="UP001302949">
    <property type="component" value="Unassembled WGS sequence"/>
</dbReference>
<dbReference type="InterPro" id="IPR027417">
    <property type="entry name" value="P-loop_NTPase"/>
</dbReference>
<comment type="caution">
    <text evidence="3">The sequence shown here is derived from an EMBL/GenBank/DDBJ whole genome shotgun (WGS) entry which is preliminary data.</text>
</comment>
<dbReference type="Pfam" id="PF02195">
    <property type="entry name" value="ParB_N"/>
    <property type="match status" value="1"/>
</dbReference>
<evidence type="ECO:0000313" key="3">
    <source>
        <dbReference type="EMBL" id="MEA5140215.1"/>
    </source>
</evidence>
<dbReference type="RefSeq" id="WP_323297370.1">
    <property type="nucleotide sequence ID" value="NZ_JAYFUM010000016.1"/>
</dbReference>
<dbReference type="InterPro" id="IPR041685">
    <property type="entry name" value="AAA_GajA/Old/RecF-like"/>
</dbReference>
<dbReference type="SUPFAM" id="SSF52540">
    <property type="entry name" value="P-loop containing nucleoside triphosphate hydrolases"/>
    <property type="match status" value="1"/>
</dbReference>
<proteinExistence type="predicted"/>
<dbReference type="Pfam" id="PF13175">
    <property type="entry name" value="AAA_15"/>
    <property type="match status" value="1"/>
</dbReference>
<dbReference type="CDD" id="cd16387">
    <property type="entry name" value="ParB_N_Srx"/>
    <property type="match status" value="1"/>
</dbReference>
<evidence type="ECO:0000259" key="1">
    <source>
        <dbReference type="Pfam" id="PF02195"/>
    </source>
</evidence>